<dbReference type="InterPro" id="IPR036179">
    <property type="entry name" value="Ig-like_dom_sf"/>
</dbReference>
<dbReference type="GO" id="GO:0002768">
    <property type="term" value="P:immune response-regulating cell surface receptor signaling pathway"/>
    <property type="evidence" value="ECO:0007669"/>
    <property type="project" value="InterPro"/>
</dbReference>
<dbReference type="SUPFAM" id="SSF48726">
    <property type="entry name" value="Immunoglobulin"/>
    <property type="match status" value="1"/>
</dbReference>
<evidence type="ECO:0000256" key="2">
    <source>
        <dbReference type="SAM" id="Phobius"/>
    </source>
</evidence>
<dbReference type="GO" id="GO:0038023">
    <property type="term" value="F:signaling receptor activity"/>
    <property type="evidence" value="ECO:0007669"/>
    <property type="project" value="InterPro"/>
</dbReference>
<protein>
    <recommendedName>
        <fullName evidence="3">Ig-like domain-containing protein</fullName>
    </recommendedName>
</protein>
<dbReference type="PROSITE" id="PS50835">
    <property type="entry name" value="IG_LIKE"/>
    <property type="match status" value="1"/>
</dbReference>
<reference evidence="4" key="2">
    <citation type="submission" date="2025-08" db="UniProtKB">
        <authorList>
            <consortium name="Ensembl"/>
        </authorList>
    </citation>
    <scope>IDENTIFICATION</scope>
</reference>
<dbReference type="AlphaFoldDB" id="A0A3B4CT59"/>
<keyword evidence="2" id="KW-1133">Transmembrane helix</keyword>
<keyword evidence="2" id="KW-0472">Membrane</keyword>
<name>A0A3B4CT59_PYGNA</name>
<dbReference type="Gene3D" id="2.60.40.10">
    <property type="entry name" value="Immunoglobulins"/>
    <property type="match status" value="1"/>
</dbReference>
<evidence type="ECO:0000259" key="3">
    <source>
        <dbReference type="PROSITE" id="PS50835"/>
    </source>
</evidence>
<feature type="domain" description="Ig-like" evidence="3">
    <location>
        <begin position="37"/>
        <end position="139"/>
    </location>
</feature>
<dbReference type="InterPro" id="IPR039257">
    <property type="entry name" value="BTLA"/>
</dbReference>
<reference evidence="4" key="3">
    <citation type="submission" date="2025-09" db="UniProtKB">
        <authorList>
            <consortium name="Ensembl"/>
        </authorList>
    </citation>
    <scope>IDENTIFICATION</scope>
</reference>
<dbReference type="Proteomes" id="UP001501920">
    <property type="component" value="Chromosome 6"/>
</dbReference>
<dbReference type="PANTHER" id="PTHR37996:SF1">
    <property type="entry name" value="B- AND T-LYMPHOCYTE ATTENUATOR"/>
    <property type="match status" value="1"/>
</dbReference>
<keyword evidence="2" id="KW-0812">Transmembrane</keyword>
<dbReference type="Ensembl" id="ENSPNAT00000023416.2">
    <property type="protein sequence ID" value="ENSPNAP00000015277.1"/>
    <property type="gene ID" value="ENSPNAG00000021305.2"/>
</dbReference>
<dbReference type="InterPro" id="IPR013783">
    <property type="entry name" value="Ig-like_fold"/>
</dbReference>
<keyword evidence="5" id="KW-1185">Reference proteome</keyword>
<feature type="transmembrane region" description="Helical" evidence="2">
    <location>
        <begin position="169"/>
        <end position="191"/>
    </location>
</feature>
<dbReference type="GeneTree" id="ENSGT01150000287451"/>
<proteinExistence type="predicted"/>
<evidence type="ECO:0000256" key="1">
    <source>
        <dbReference type="SAM" id="MobiDB-lite"/>
    </source>
</evidence>
<dbReference type="SMART" id="SM00408">
    <property type="entry name" value="IGc2"/>
    <property type="match status" value="1"/>
</dbReference>
<evidence type="ECO:0000313" key="4">
    <source>
        <dbReference type="Ensembl" id="ENSPNAP00000015277.1"/>
    </source>
</evidence>
<dbReference type="GO" id="GO:0005886">
    <property type="term" value="C:plasma membrane"/>
    <property type="evidence" value="ECO:0007669"/>
    <property type="project" value="InterPro"/>
</dbReference>
<feature type="region of interest" description="Disordered" evidence="1">
    <location>
        <begin position="239"/>
        <end position="265"/>
    </location>
</feature>
<sequence>QCASHAFSSTQLDVIFSLLGTHCSFLFLVGSTGLCVPAVRVRKSTVYKGSSKSPLRVPCPVSYCEQIPTVRWSRLDSDQWIPVSETDQVTVTQDHSTAGEKEIISYLSFKNVSVQDGGLYRCVAAGSNSTSQSHNINVSISDTNLDTVNGINSTSATEKKGTMFTWVPYIMICSGILGLFTLVMLISFLSLHGSICSRKAKKQRTQVPPCPNILKYNGHVHSQEKPEQRKKVFDTSKETLEPDMPSQHPVMDQKSTLSRSSGEQGPQQIVYATLEHLTPRETSLISLPSREQLSEYASIRIC</sequence>
<evidence type="ECO:0000313" key="5">
    <source>
        <dbReference type="Proteomes" id="UP001501920"/>
    </source>
</evidence>
<feature type="transmembrane region" description="Helical" evidence="2">
    <location>
        <begin position="14"/>
        <end position="39"/>
    </location>
</feature>
<feature type="compositionally biased region" description="Polar residues" evidence="1">
    <location>
        <begin position="253"/>
        <end position="265"/>
    </location>
</feature>
<dbReference type="OMA" id="KKPEMNW"/>
<organism evidence="4 5">
    <name type="scientific">Pygocentrus nattereri</name>
    <name type="common">Red-bellied piranha</name>
    <dbReference type="NCBI Taxonomy" id="42514"/>
    <lineage>
        <taxon>Eukaryota</taxon>
        <taxon>Metazoa</taxon>
        <taxon>Chordata</taxon>
        <taxon>Craniata</taxon>
        <taxon>Vertebrata</taxon>
        <taxon>Euteleostomi</taxon>
        <taxon>Actinopterygii</taxon>
        <taxon>Neopterygii</taxon>
        <taxon>Teleostei</taxon>
        <taxon>Ostariophysi</taxon>
        <taxon>Characiformes</taxon>
        <taxon>Characoidei</taxon>
        <taxon>Pygocentrus</taxon>
    </lineage>
</organism>
<dbReference type="PANTHER" id="PTHR37996">
    <property type="entry name" value="B- AND T-LYMPHOCYTE ATTENUATOR"/>
    <property type="match status" value="1"/>
</dbReference>
<dbReference type="SMART" id="SM00409">
    <property type="entry name" value="IG"/>
    <property type="match status" value="1"/>
</dbReference>
<dbReference type="InterPro" id="IPR007110">
    <property type="entry name" value="Ig-like_dom"/>
</dbReference>
<dbReference type="InterPro" id="IPR003598">
    <property type="entry name" value="Ig_sub2"/>
</dbReference>
<accession>A0A3B4CT59</accession>
<dbReference type="InterPro" id="IPR003599">
    <property type="entry name" value="Ig_sub"/>
</dbReference>
<reference evidence="4 5" key="1">
    <citation type="submission" date="2020-10" db="EMBL/GenBank/DDBJ databases">
        <title>Pygocentrus nattereri (red-bellied piranha) genome, fPygNat1, primary haplotype.</title>
        <authorList>
            <person name="Myers G."/>
            <person name="Meyer A."/>
            <person name="Karagic N."/>
            <person name="Pippel M."/>
            <person name="Winkler S."/>
            <person name="Tracey A."/>
            <person name="Wood J."/>
            <person name="Formenti G."/>
            <person name="Howe K."/>
            <person name="Fedrigo O."/>
            <person name="Jarvis E.D."/>
        </authorList>
    </citation>
    <scope>NUCLEOTIDE SEQUENCE [LARGE SCALE GENOMIC DNA]</scope>
</reference>